<protein>
    <submittedName>
        <fullName evidence="1">Uncharacterized protein</fullName>
    </submittedName>
</protein>
<reference evidence="1" key="1">
    <citation type="submission" date="2018-05" db="EMBL/GenBank/DDBJ databases">
        <authorList>
            <person name="Lanie J.A."/>
            <person name="Ng W.-L."/>
            <person name="Kazmierczak K.M."/>
            <person name="Andrzejewski T.M."/>
            <person name="Davidsen T.M."/>
            <person name="Wayne K.J."/>
            <person name="Tettelin H."/>
            <person name="Glass J.I."/>
            <person name="Rusch D."/>
            <person name="Podicherti R."/>
            <person name="Tsui H.-C.T."/>
            <person name="Winkler M.E."/>
        </authorList>
    </citation>
    <scope>NUCLEOTIDE SEQUENCE</scope>
</reference>
<gene>
    <name evidence="1" type="ORF">METZ01_LOCUS345922</name>
</gene>
<name>A0A382R7T3_9ZZZZ</name>
<sequence length="37" mass="3868">MPDLIHDFSGGVLLIEVRSSTSAVSNSGFSVFLKISG</sequence>
<organism evidence="1">
    <name type="scientific">marine metagenome</name>
    <dbReference type="NCBI Taxonomy" id="408172"/>
    <lineage>
        <taxon>unclassified sequences</taxon>
        <taxon>metagenomes</taxon>
        <taxon>ecological metagenomes</taxon>
    </lineage>
</organism>
<dbReference type="AlphaFoldDB" id="A0A382R7T3"/>
<dbReference type="EMBL" id="UINC01119327">
    <property type="protein sequence ID" value="SVC93068.1"/>
    <property type="molecule type" value="Genomic_DNA"/>
</dbReference>
<evidence type="ECO:0000313" key="1">
    <source>
        <dbReference type="EMBL" id="SVC93068.1"/>
    </source>
</evidence>
<proteinExistence type="predicted"/>
<accession>A0A382R7T3</accession>